<comment type="caution">
    <text evidence="3">The sequence shown here is derived from an EMBL/GenBank/DDBJ whole genome shotgun (WGS) entry which is preliminary data.</text>
</comment>
<keyword evidence="4" id="KW-1185">Reference proteome</keyword>
<dbReference type="Gene3D" id="3.30.2310.20">
    <property type="entry name" value="RelE-like"/>
    <property type="match status" value="1"/>
</dbReference>
<gene>
    <name evidence="3" type="ORF">I5731_16420</name>
</gene>
<evidence type="ECO:0000313" key="3">
    <source>
        <dbReference type="EMBL" id="MBH0239410.1"/>
    </source>
</evidence>
<dbReference type="Proteomes" id="UP000631694">
    <property type="component" value="Unassembled WGS sequence"/>
</dbReference>
<dbReference type="InterPro" id="IPR035093">
    <property type="entry name" value="RelE/ParE_toxin_dom_sf"/>
</dbReference>
<evidence type="ECO:0000313" key="4">
    <source>
        <dbReference type="Proteomes" id="UP000631694"/>
    </source>
</evidence>
<dbReference type="InterPro" id="IPR051803">
    <property type="entry name" value="TA_system_RelE-like_toxin"/>
</dbReference>
<dbReference type="PANTHER" id="PTHR33755:SF6">
    <property type="entry name" value="PLASMID STABILIZATION SYSTEM PROTEIN"/>
    <property type="match status" value="1"/>
</dbReference>
<sequence length="100" mass="11365">MTVPTVHRTARADEDLIEIWLHIATVDPEAADRVLDAIERRWQQLAQHPLSGMPRHDIAAGIRHLVAGQYLTLYRVHAEGVEIVRILHGRREINPDAVEP</sequence>
<evidence type="ECO:0000256" key="2">
    <source>
        <dbReference type="ARBA" id="ARBA00022649"/>
    </source>
</evidence>
<accession>A0A931MZV4</accession>
<dbReference type="PANTHER" id="PTHR33755">
    <property type="entry name" value="TOXIN PARE1-RELATED"/>
    <property type="match status" value="1"/>
</dbReference>
<dbReference type="AlphaFoldDB" id="A0A931MZV4"/>
<name>A0A931MZV4_9HYPH</name>
<organism evidence="3 4">
    <name type="scientific">Methylobrevis albus</name>
    <dbReference type="NCBI Taxonomy" id="2793297"/>
    <lineage>
        <taxon>Bacteria</taxon>
        <taxon>Pseudomonadati</taxon>
        <taxon>Pseudomonadota</taxon>
        <taxon>Alphaproteobacteria</taxon>
        <taxon>Hyphomicrobiales</taxon>
        <taxon>Pleomorphomonadaceae</taxon>
        <taxon>Methylobrevis</taxon>
    </lineage>
</organism>
<reference evidence="3" key="1">
    <citation type="submission" date="2020-12" db="EMBL/GenBank/DDBJ databases">
        <title>Methylobrevis albus sp. nov., isolated from fresh water lack sediment.</title>
        <authorList>
            <person name="Zou Q."/>
        </authorList>
    </citation>
    <scope>NUCLEOTIDE SEQUENCE</scope>
    <source>
        <strain evidence="3">L22</strain>
    </source>
</reference>
<evidence type="ECO:0000256" key="1">
    <source>
        <dbReference type="ARBA" id="ARBA00006226"/>
    </source>
</evidence>
<dbReference type="InterPro" id="IPR007712">
    <property type="entry name" value="RelE/ParE_toxin"/>
</dbReference>
<dbReference type="Pfam" id="PF05016">
    <property type="entry name" value="ParE_toxin"/>
    <property type="match status" value="1"/>
</dbReference>
<protein>
    <submittedName>
        <fullName evidence="3">Type II toxin-antitoxin system RelE/ParE family toxin</fullName>
    </submittedName>
</protein>
<keyword evidence="2" id="KW-1277">Toxin-antitoxin system</keyword>
<proteinExistence type="inferred from homology"/>
<dbReference type="EMBL" id="JADZLT010000054">
    <property type="protein sequence ID" value="MBH0239410.1"/>
    <property type="molecule type" value="Genomic_DNA"/>
</dbReference>
<comment type="similarity">
    <text evidence="1">Belongs to the RelE toxin family.</text>
</comment>